<feature type="domain" description="Aspartate/ornithine carbamoyltransferase carbamoyl-P binding" evidence="4">
    <location>
        <begin position="6"/>
        <end position="142"/>
    </location>
</feature>
<dbReference type="Proteomes" id="UP000272004">
    <property type="component" value="Unassembled WGS sequence"/>
</dbReference>
<dbReference type="SUPFAM" id="SSF53671">
    <property type="entry name" value="Aspartate/ornithine carbamoyltransferase"/>
    <property type="match status" value="1"/>
</dbReference>
<dbReference type="InterPro" id="IPR006131">
    <property type="entry name" value="Asp_carbamoyltransf_Asp/Orn-bd"/>
</dbReference>
<evidence type="ECO:0000256" key="1">
    <source>
        <dbReference type="ARBA" id="ARBA00003822"/>
    </source>
</evidence>
<dbReference type="AlphaFoldDB" id="A0A7W6FIM5"/>
<reference evidence="5 8" key="2">
    <citation type="submission" date="2020-08" db="EMBL/GenBank/DDBJ databases">
        <title>Genomic Encyclopedia of Type Strains, Phase IV (KMG-IV): sequencing the most valuable type-strain genomes for metagenomic binning, comparative biology and taxonomic classification.</title>
        <authorList>
            <person name="Goeker M."/>
        </authorList>
    </citation>
    <scope>NUCLEOTIDE SEQUENCE [LARGE SCALE GENOMIC DNA]</scope>
    <source>
        <strain evidence="5 8">DSM 19331</strain>
    </source>
</reference>
<dbReference type="EMBL" id="RJJU01000008">
    <property type="protein sequence ID" value="RUM12006.1"/>
    <property type="molecule type" value="Genomic_DNA"/>
</dbReference>
<keyword evidence="2 5" id="KW-0808">Transferase</keyword>
<dbReference type="Pfam" id="PF02729">
    <property type="entry name" value="OTCace_N"/>
    <property type="match status" value="1"/>
</dbReference>
<evidence type="ECO:0000313" key="7">
    <source>
        <dbReference type="Proteomes" id="UP000272004"/>
    </source>
</evidence>
<dbReference type="Gene3D" id="3.40.50.1370">
    <property type="entry name" value="Aspartate/ornithine carbamoyltransferase"/>
    <property type="match status" value="2"/>
</dbReference>
<evidence type="ECO:0000313" key="8">
    <source>
        <dbReference type="Proteomes" id="UP000545490"/>
    </source>
</evidence>
<evidence type="ECO:0000313" key="5">
    <source>
        <dbReference type="EMBL" id="MBB3915393.1"/>
    </source>
</evidence>
<dbReference type="GO" id="GO:0004585">
    <property type="term" value="F:ornithine carbamoyltransferase activity"/>
    <property type="evidence" value="ECO:0007669"/>
    <property type="project" value="UniProtKB-EC"/>
</dbReference>
<protein>
    <submittedName>
        <fullName evidence="5">Ornithine carbamoyltransferase</fullName>
        <ecNumber evidence="5">2.1.3.3</ecNumber>
    </submittedName>
</protein>
<dbReference type="EC" id="2.1.3.3" evidence="5"/>
<dbReference type="PANTHER" id="PTHR45753:SF3">
    <property type="entry name" value="ORNITHINE TRANSCARBAMYLASE, MITOCHONDRIAL"/>
    <property type="match status" value="1"/>
</dbReference>
<gene>
    <name evidence="6" type="ORF">EFB14_16660</name>
    <name evidence="5" type="ORF">GGQ65_002683</name>
</gene>
<dbReference type="RefSeq" id="WP_126827185.1">
    <property type="nucleotide sequence ID" value="NZ_JACIDG010000006.1"/>
</dbReference>
<evidence type="ECO:0000259" key="3">
    <source>
        <dbReference type="Pfam" id="PF00185"/>
    </source>
</evidence>
<dbReference type="GO" id="GO:0019240">
    <property type="term" value="P:citrulline biosynthetic process"/>
    <property type="evidence" value="ECO:0007669"/>
    <property type="project" value="TreeGrafter"/>
</dbReference>
<reference evidence="6 7" key="1">
    <citation type="submission" date="2018-11" db="EMBL/GenBank/DDBJ databases">
        <authorList>
            <person name="Huo Y."/>
        </authorList>
    </citation>
    <scope>NUCLEOTIDE SEQUENCE [LARGE SCALE GENOMIC DNA]</scope>
    <source>
        <strain evidence="6 7">CCBAU 33202</strain>
    </source>
</reference>
<evidence type="ECO:0000259" key="4">
    <source>
        <dbReference type="Pfam" id="PF02729"/>
    </source>
</evidence>
<name>A0A7W6FIM5_9HYPH</name>
<dbReference type="InterPro" id="IPR006132">
    <property type="entry name" value="Asp/Orn_carbamoyltranf_P-bd"/>
</dbReference>
<comment type="function">
    <text evidence="1">Reversibly catalyzes the transfer of the carbamoyl group from carbamoyl phosphate (CP) to the N(epsilon) atom of ornithine (ORN) to produce L-citrulline.</text>
</comment>
<dbReference type="GO" id="GO:0042450">
    <property type="term" value="P:L-arginine biosynthetic process via ornithine"/>
    <property type="evidence" value="ECO:0007669"/>
    <property type="project" value="TreeGrafter"/>
</dbReference>
<feature type="domain" description="Aspartate/ornithine carbamoyltransferase Asp/Orn-binding" evidence="3">
    <location>
        <begin position="151"/>
        <end position="286"/>
    </location>
</feature>
<accession>A0A7W6FIM5</accession>
<keyword evidence="7" id="KW-1185">Reference proteome</keyword>
<dbReference type="Proteomes" id="UP000545490">
    <property type="component" value="Unassembled WGS sequence"/>
</dbReference>
<sequence>MTGSARNFLQFHDIPEAGLRLIIARAGELAKAWDERAMPQSLAGKRVALIADDGGWRNTTAFDLGIQAMGGICAQVPIGFNAREEAGDLAGYLGNWFDMLVIRKKALATLKTVAAASPVPVINARTRSNHPCETLGDLAYIKSRRGSIDGLKVVGVVADANILRSWVEASIALPIEMIQIYPQRWHFRDSELFTGRFRAGTDMGELLGADVIVTDSWPGDVAGDTLASYRIGTDVLDRLRKDAIFLPCPPVTRGREVTGEAMEHPLCQSRAAKAFLLHAQNALMEWIVAPTVNA</sequence>
<organism evidence="5 8">
    <name type="scientific">Rhizobium fabae</name>
    <dbReference type="NCBI Taxonomy" id="573179"/>
    <lineage>
        <taxon>Bacteria</taxon>
        <taxon>Pseudomonadati</taxon>
        <taxon>Pseudomonadota</taxon>
        <taxon>Alphaproteobacteria</taxon>
        <taxon>Hyphomicrobiales</taxon>
        <taxon>Rhizobiaceae</taxon>
        <taxon>Rhizobium/Agrobacterium group</taxon>
        <taxon>Rhizobium</taxon>
    </lineage>
</organism>
<dbReference type="Pfam" id="PF00185">
    <property type="entry name" value="OTCace"/>
    <property type="match status" value="1"/>
</dbReference>
<evidence type="ECO:0000313" key="6">
    <source>
        <dbReference type="EMBL" id="RUM12006.1"/>
    </source>
</evidence>
<dbReference type="PANTHER" id="PTHR45753">
    <property type="entry name" value="ORNITHINE CARBAMOYLTRANSFERASE, MITOCHONDRIAL"/>
    <property type="match status" value="1"/>
</dbReference>
<proteinExistence type="predicted"/>
<comment type="caution">
    <text evidence="5">The sequence shown here is derived from an EMBL/GenBank/DDBJ whole genome shotgun (WGS) entry which is preliminary data.</text>
</comment>
<dbReference type="GO" id="GO:0016597">
    <property type="term" value="F:amino acid binding"/>
    <property type="evidence" value="ECO:0007669"/>
    <property type="project" value="InterPro"/>
</dbReference>
<dbReference type="InterPro" id="IPR036901">
    <property type="entry name" value="Asp/Orn_carbamoylTrfase_sf"/>
</dbReference>
<evidence type="ECO:0000256" key="2">
    <source>
        <dbReference type="ARBA" id="ARBA00022679"/>
    </source>
</evidence>
<dbReference type="EMBL" id="JACIDG010000006">
    <property type="protein sequence ID" value="MBB3915393.1"/>
    <property type="molecule type" value="Genomic_DNA"/>
</dbReference>